<dbReference type="PROSITE" id="PS51349">
    <property type="entry name" value="FMN_HYDROXY_ACID_DH_2"/>
    <property type="match status" value="1"/>
</dbReference>
<dbReference type="OrthoDB" id="9770452at2"/>
<dbReference type="Pfam" id="PF01070">
    <property type="entry name" value="FMN_dh"/>
    <property type="match status" value="2"/>
</dbReference>
<dbReference type="PANTHER" id="PTHR10578">
    <property type="entry name" value="S -2-HYDROXY-ACID OXIDASE-RELATED"/>
    <property type="match status" value="1"/>
</dbReference>
<dbReference type="Gene3D" id="3.20.20.70">
    <property type="entry name" value="Aldolase class I"/>
    <property type="match status" value="1"/>
</dbReference>
<dbReference type="SUPFAM" id="SSF51395">
    <property type="entry name" value="FMN-linked oxidoreductases"/>
    <property type="match status" value="1"/>
</dbReference>
<evidence type="ECO:0000256" key="2">
    <source>
        <dbReference type="ARBA" id="ARBA00022630"/>
    </source>
</evidence>
<name>A0A011VRR3_RUMAL</name>
<keyword evidence="3" id="KW-0288">FMN</keyword>
<proteinExistence type="predicted"/>
<keyword evidence="4" id="KW-0560">Oxidoreductase</keyword>
<dbReference type="PATRIC" id="fig|1341156.4.peg.2929"/>
<organism evidence="6 7">
    <name type="scientific">Ruminococcus albus SY3</name>
    <dbReference type="NCBI Taxonomy" id="1341156"/>
    <lineage>
        <taxon>Bacteria</taxon>
        <taxon>Bacillati</taxon>
        <taxon>Bacillota</taxon>
        <taxon>Clostridia</taxon>
        <taxon>Eubacteriales</taxon>
        <taxon>Oscillospiraceae</taxon>
        <taxon>Ruminococcus</taxon>
    </lineage>
</organism>
<comment type="cofactor">
    <cofactor evidence="1">
        <name>FMN</name>
        <dbReference type="ChEBI" id="CHEBI:58210"/>
    </cofactor>
</comment>
<evidence type="ECO:0000256" key="1">
    <source>
        <dbReference type="ARBA" id="ARBA00001917"/>
    </source>
</evidence>
<dbReference type="RefSeq" id="WP_051506645.1">
    <property type="nucleotide sequence ID" value="NZ_JEOB01000004.1"/>
</dbReference>
<dbReference type="AlphaFoldDB" id="A0A011VRR3"/>
<gene>
    <name evidence="6" type="ORF">RASY3_16645</name>
</gene>
<keyword evidence="7" id="KW-1185">Reference proteome</keyword>
<evidence type="ECO:0000313" key="7">
    <source>
        <dbReference type="Proteomes" id="UP000021369"/>
    </source>
</evidence>
<evidence type="ECO:0000256" key="3">
    <source>
        <dbReference type="ARBA" id="ARBA00022643"/>
    </source>
</evidence>
<sequence length="299" mass="32823">MGYERISDANIINEKYMDSILFEERLIDSIAADTEMEFLGEKFSMPIFMPAFSHLSNFGGRELTGLEEYSLAAKELNVLNFVGMVENDMFEKIVNTGAKTVRIVKPYADNGKVRDQMQFAEAHGAFGIGMDIDHIFGTSGYDICMGENMTAQSADMLRSYVEASKLPFIVKGVLSVRDALLCADIGAKAIIVSHHHGRLPYAVPPMMILPEIKEALKGRDVRIIVDCGIASGSDVYKAIALGADAAAVGRAMLPSLEKDGTNGVKSCFSNIRDELRYVMSFTGFSKVRDIDGSALRFTR</sequence>
<dbReference type="InterPro" id="IPR013785">
    <property type="entry name" value="Aldolase_TIM"/>
</dbReference>
<dbReference type="EMBL" id="JEOB01000004">
    <property type="protein sequence ID" value="EXM37936.1"/>
    <property type="molecule type" value="Genomic_DNA"/>
</dbReference>
<keyword evidence="2" id="KW-0285">Flavoprotein</keyword>
<evidence type="ECO:0000256" key="4">
    <source>
        <dbReference type="ARBA" id="ARBA00023002"/>
    </source>
</evidence>
<reference evidence="6 7" key="1">
    <citation type="submission" date="2013-06" db="EMBL/GenBank/DDBJ databases">
        <title>Rumen cellulosomics: divergent fiber-degrading strategies revealed by comparative genome-wide analysis of six Ruminococcal strains.</title>
        <authorList>
            <person name="Dassa B."/>
            <person name="Borovok I."/>
            <person name="Lamed R."/>
            <person name="Flint H."/>
            <person name="Yeoman C.J."/>
            <person name="White B."/>
            <person name="Bayer E.A."/>
        </authorList>
    </citation>
    <scope>NUCLEOTIDE SEQUENCE [LARGE SCALE GENOMIC DNA]</scope>
    <source>
        <strain evidence="6 7">SY3</strain>
    </source>
</reference>
<comment type="caution">
    <text evidence="6">The sequence shown here is derived from an EMBL/GenBank/DDBJ whole genome shotgun (WGS) entry which is preliminary data.</text>
</comment>
<protein>
    <submittedName>
        <fullName evidence="6">Glycolate oxidase</fullName>
    </submittedName>
</protein>
<accession>A0A011VRR3</accession>
<dbReference type="GO" id="GO:0016491">
    <property type="term" value="F:oxidoreductase activity"/>
    <property type="evidence" value="ECO:0007669"/>
    <property type="project" value="UniProtKB-KW"/>
</dbReference>
<dbReference type="Proteomes" id="UP000021369">
    <property type="component" value="Unassembled WGS sequence"/>
</dbReference>
<evidence type="ECO:0000259" key="5">
    <source>
        <dbReference type="PROSITE" id="PS51349"/>
    </source>
</evidence>
<dbReference type="PANTHER" id="PTHR10578:SF107">
    <property type="entry name" value="2-HYDROXYACID OXIDASE 1"/>
    <property type="match status" value="1"/>
</dbReference>
<dbReference type="InterPro" id="IPR037396">
    <property type="entry name" value="FMN_HAD"/>
</dbReference>
<evidence type="ECO:0000313" key="6">
    <source>
        <dbReference type="EMBL" id="EXM37936.1"/>
    </source>
</evidence>
<dbReference type="InterPro" id="IPR000262">
    <property type="entry name" value="FMN-dep_DH"/>
</dbReference>
<feature type="domain" description="FMN hydroxy acid dehydrogenase" evidence="5">
    <location>
        <begin position="1"/>
        <end position="299"/>
    </location>
</feature>